<keyword evidence="5" id="KW-0963">Cytoplasm</keyword>
<dbReference type="Pfam" id="PF08029">
    <property type="entry name" value="HisG_C"/>
    <property type="match status" value="1"/>
</dbReference>
<name>A0A1F7UWM1_9BACT</name>
<dbReference type="InterPro" id="IPR011322">
    <property type="entry name" value="N-reg_PII-like_a/b"/>
</dbReference>
<dbReference type="GO" id="GO:0005524">
    <property type="term" value="F:ATP binding"/>
    <property type="evidence" value="ECO:0007669"/>
    <property type="project" value="UniProtKB-KW"/>
</dbReference>
<evidence type="ECO:0000256" key="4">
    <source>
        <dbReference type="ARBA" id="ARBA00011946"/>
    </source>
</evidence>
<evidence type="ECO:0000256" key="2">
    <source>
        <dbReference type="ARBA" id="ARBA00004496"/>
    </source>
</evidence>
<evidence type="ECO:0000256" key="12">
    <source>
        <dbReference type="ARBA" id="ARBA00022842"/>
    </source>
</evidence>
<dbReference type="AlphaFoldDB" id="A0A1F7UWM1"/>
<dbReference type="InterPro" id="IPR001348">
    <property type="entry name" value="ATP_PRibTrfase_HisG"/>
</dbReference>
<comment type="caution">
    <text evidence="18">The sequence shown here is derived from an EMBL/GenBank/DDBJ whole genome shotgun (WGS) entry which is preliminary data.</text>
</comment>
<dbReference type="GO" id="GO:0005737">
    <property type="term" value="C:cytoplasm"/>
    <property type="evidence" value="ECO:0007669"/>
    <property type="project" value="UniProtKB-SubCell"/>
</dbReference>
<gene>
    <name evidence="18" type="ORF">A2936_01055</name>
</gene>
<protein>
    <recommendedName>
        <fullName evidence="4 15">ATP phosphoribosyltransferase</fullName>
        <ecNumber evidence="4 15">2.4.2.17</ecNumber>
    </recommendedName>
</protein>
<keyword evidence="11" id="KW-0067">ATP-binding</keyword>
<dbReference type="NCBIfam" id="TIGR03455">
    <property type="entry name" value="HisG_C-term"/>
    <property type="match status" value="1"/>
</dbReference>
<evidence type="ECO:0000256" key="1">
    <source>
        <dbReference type="ARBA" id="ARBA00000915"/>
    </source>
</evidence>
<dbReference type="Proteomes" id="UP000176846">
    <property type="component" value="Unassembled WGS sequence"/>
</dbReference>
<dbReference type="UniPathway" id="UPA00031">
    <property type="reaction ID" value="UER00006"/>
</dbReference>
<evidence type="ECO:0000256" key="9">
    <source>
        <dbReference type="ARBA" id="ARBA00022723"/>
    </source>
</evidence>
<evidence type="ECO:0000313" key="18">
    <source>
        <dbReference type="EMBL" id="OGL82134.1"/>
    </source>
</evidence>
<dbReference type="PANTHER" id="PTHR21403">
    <property type="entry name" value="ATP PHOSPHORIBOSYLTRANSFERASE ATP-PRTASE"/>
    <property type="match status" value="1"/>
</dbReference>
<evidence type="ECO:0000256" key="15">
    <source>
        <dbReference type="NCBIfam" id="TIGR00070"/>
    </source>
</evidence>
<comment type="catalytic activity">
    <reaction evidence="1">
        <text>1-(5-phospho-beta-D-ribosyl)-ATP + diphosphate = 5-phospho-alpha-D-ribose 1-diphosphate + ATP</text>
        <dbReference type="Rhea" id="RHEA:18473"/>
        <dbReference type="ChEBI" id="CHEBI:30616"/>
        <dbReference type="ChEBI" id="CHEBI:33019"/>
        <dbReference type="ChEBI" id="CHEBI:58017"/>
        <dbReference type="ChEBI" id="CHEBI:73183"/>
        <dbReference type="EC" id="2.4.2.17"/>
    </reaction>
</comment>
<evidence type="ECO:0000256" key="13">
    <source>
        <dbReference type="ARBA" id="ARBA00023102"/>
    </source>
</evidence>
<dbReference type="NCBIfam" id="TIGR00070">
    <property type="entry name" value="hisG"/>
    <property type="match status" value="1"/>
</dbReference>
<evidence type="ECO:0000256" key="7">
    <source>
        <dbReference type="ARBA" id="ARBA00022676"/>
    </source>
</evidence>
<keyword evidence="13" id="KW-0368">Histidine biosynthesis</keyword>
<sequence length="298" mass="32501">MTKKNENALRLALPNGSLEKKTLELFAQADLAITVSPRRCTGTVSGSMIEEVVLMRPQEIPWAVEQGSFDLGICGQDCVRESGGRVEELTMLSYSRSTDGPTRVVLVTYADNPCRGVGDVLDDVLVLSEYPNLTRQLFDTSGKRVRVRFTAGSTEAMVPELAPYGVCLTETGASLQANNLKIIGVIMESQTVMIAKTDIVKNSKLAKLAQDLKRLLLGVIEARGYVMLVMNVPRQQLEEITGCLRALESPTVAGLAGGAFVSVSAVVSKREVNDTFLEVLRRGARDVIEIPISRMIRR</sequence>
<dbReference type="SUPFAM" id="SSF53850">
    <property type="entry name" value="Periplasmic binding protein-like II"/>
    <property type="match status" value="1"/>
</dbReference>
<dbReference type="SUPFAM" id="SSF54913">
    <property type="entry name" value="GlnB-like"/>
    <property type="match status" value="1"/>
</dbReference>
<reference evidence="18 19" key="1">
    <citation type="journal article" date="2016" name="Nat. Commun.">
        <title>Thousands of microbial genomes shed light on interconnected biogeochemical processes in an aquifer system.</title>
        <authorList>
            <person name="Anantharaman K."/>
            <person name="Brown C.T."/>
            <person name="Hug L.A."/>
            <person name="Sharon I."/>
            <person name="Castelle C.J."/>
            <person name="Probst A.J."/>
            <person name="Thomas B.C."/>
            <person name="Singh A."/>
            <person name="Wilkins M.J."/>
            <person name="Karaoz U."/>
            <person name="Brodie E.L."/>
            <person name="Williams K.H."/>
            <person name="Hubbard S.S."/>
            <person name="Banfield J.F."/>
        </authorList>
    </citation>
    <scope>NUCLEOTIDE SEQUENCE [LARGE SCALE GENOMIC DNA]</scope>
</reference>
<dbReference type="Gene3D" id="3.40.190.10">
    <property type="entry name" value="Periplasmic binding protein-like II"/>
    <property type="match status" value="2"/>
</dbReference>
<keyword evidence="7 18" id="KW-0328">Glycosyltransferase</keyword>
<feature type="domain" description="Histidine biosynthesis HisG C-terminal" evidence="17">
    <location>
        <begin position="222"/>
        <end position="293"/>
    </location>
</feature>
<evidence type="ECO:0000256" key="6">
    <source>
        <dbReference type="ARBA" id="ARBA00022605"/>
    </source>
</evidence>
<dbReference type="InterPro" id="IPR015867">
    <property type="entry name" value="N-reg_PII/ATP_PRibTrfase_C"/>
</dbReference>
<evidence type="ECO:0000256" key="10">
    <source>
        <dbReference type="ARBA" id="ARBA00022741"/>
    </source>
</evidence>
<evidence type="ECO:0000256" key="5">
    <source>
        <dbReference type="ARBA" id="ARBA00022490"/>
    </source>
</evidence>
<evidence type="ECO:0000313" key="19">
    <source>
        <dbReference type="Proteomes" id="UP000176846"/>
    </source>
</evidence>
<dbReference type="InterPro" id="IPR013820">
    <property type="entry name" value="ATP_PRibTrfase_cat"/>
</dbReference>
<dbReference type="GO" id="GO:0000287">
    <property type="term" value="F:magnesium ion binding"/>
    <property type="evidence" value="ECO:0007669"/>
    <property type="project" value="InterPro"/>
</dbReference>
<dbReference type="GO" id="GO:0000105">
    <property type="term" value="P:L-histidine biosynthetic process"/>
    <property type="evidence" value="ECO:0007669"/>
    <property type="project" value="UniProtKB-UniRule"/>
</dbReference>
<evidence type="ECO:0000256" key="14">
    <source>
        <dbReference type="ARBA" id="ARBA00024861"/>
    </source>
</evidence>
<dbReference type="EMBL" id="MGEK01000023">
    <property type="protein sequence ID" value="OGL82134.1"/>
    <property type="molecule type" value="Genomic_DNA"/>
</dbReference>
<comment type="pathway">
    <text evidence="3">Amino-acid biosynthesis; L-histidine biosynthesis; L-histidine from 5-phospho-alpha-D-ribose 1-diphosphate: step 1/9.</text>
</comment>
<evidence type="ECO:0000259" key="16">
    <source>
        <dbReference type="Pfam" id="PF01634"/>
    </source>
</evidence>
<dbReference type="GO" id="GO:0003879">
    <property type="term" value="F:ATP phosphoribosyltransferase activity"/>
    <property type="evidence" value="ECO:0007669"/>
    <property type="project" value="UniProtKB-UniRule"/>
</dbReference>
<proteinExistence type="predicted"/>
<keyword evidence="12" id="KW-0460">Magnesium</keyword>
<dbReference type="Pfam" id="PF01634">
    <property type="entry name" value="HisG"/>
    <property type="match status" value="1"/>
</dbReference>
<evidence type="ECO:0000256" key="3">
    <source>
        <dbReference type="ARBA" id="ARBA00004667"/>
    </source>
</evidence>
<dbReference type="Gene3D" id="3.30.70.120">
    <property type="match status" value="1"/>
</dbReference>
<organism evidence="18 19">
    <name type="scientific">Candidatus Uhrbacteria bacterium RIFCSPLOWO2_01_FULL_47_25</name>
    <dbReference type="NCBI Taxonomy" id="1802402"/>
    <lineage>
        <taxon>Bacteria</taxon>
        <taxon>Candidatus Uhriibacteriota</taxon>
    </lineage>
</organism>
<comment type="function">
    <text evidence="14">Catalyzes the condensation of ATP and 5-phosphoribose 1-diphosphate to form N'-(5'-phosphoribosyl)-ATP (PR-ATP). Has a crucial role in the pathway because the rate of histidine biosynthesis seems to be controlled primarily by regulation of HisG enzymatic activity.</text>
</comment>
<feature type="domain" description="ATP phosphoribosyltransferase catalytic" evidence="16">
    <location>
        <begin position="56"/>
        <end position="213"/>
    </location>
</feature>
<evidence type="ECO:0000256" key="8">
    <source>
        <dbReference type="ARBA" id="ARBA00022679"/>
    </source>
</evidence>
<keyword evidence="8 18" id="KW-0808">Transferase</keyword>
<dbReference type="EC" id="2.4.2.17" evidence="4 15"/>
<dbReference type="PANTHER" id="PTHR21403:SF10">
    <property type="entry name" value="ATP PHOSPHORIBOSYLTRANSFERASE"/>
    <property type="match status" value="1"/>
</dbReference>
<keyword evidence="10" id="KW-0547">Nucleotide-binding</keyword>
<keyword evidence="9" id="KW-0479">Metal-binding</keyword>
<dbReference type="InterPro" id="IPR013115">
    <property type="entry name" value="HisG_C"/>
</dbReference>
<evidence type="ECO:0000259" key="17">
    <source>
        <dbReference type="Pfam" id="PF08029"/>
    </source>
</evidence>
<comment type="subcellular location">
    <subcellularLocation>
        <location evidence="2">Cytoplasm</location>
    </subcellularLocation>
</comment>
<keyword evidence="6" id="KW-0028">Amino-acid biosynthesis</keyword>
<evidence type="ECO:0000256" key="11">
    <source>
        <dbReference type="ARBA" id="ARBA00022840"/>
    </source>
</evidence>
<accession>A0A1F7UWM1</accession>